<evidence type="ECO:0000256" key="3">
    <source>
        <dbReference type="ARBA" id="ARBA00023125"/>
    </source>
</evidence>
<accession>A0A5S4X0B6</accession>
<dbReference type="InterPro" id="IPR038488">
    <property type="entry name" value="Integrase_DNA-bd_sf"/>
</dbReference>
<comment type="caution">
    <text evidence="6">The sequence shown here is derived from an EMBL/GenBank/DDBJ whole genome shotgun (WGS) entry which is preliminary data.</text>
</comment>
<dbReference type="GO" id="GO:0015074">
    <property type="term" value="P:DNA integration"/>
    <property type="evidence" value="ECO:0007669"/>
    <property type="project" value="UniProtKB-KW"/>
</dbReference>
<evidence type="ECO:0000313" key="6">
    <source>
        <dbReference type="EMBL" id="TYL87731.1"/>
    </source>
</evidence>
<dbReference type="InterPro" id="IPR050808">
    <property type="entry name" value="Phage_Integrase"/>
</dbReference>
<dbReference type="PANTHER" id="PTHR30629">
    <property type="entry name" value="PROPHAGE INTEGRASE"/>
    <property type="match status" value="1"/>
</dbReference>
<name>A0A5S4X0B6_9BRAD</name>
<dbReference type="RefSeq" id="WP_148749253.1">
    <property type="nucleotide sequence ID" value="NZ_VSSR01000006.1"/>
</dbReference>
<evidence type="ECO:0000259" key="5">
    <source>
        <dbReference type="Pfam" id="PF13356"/>
    </source>
</evidence>
<keyword evidence="7" id="KW-1185">Reference proteome</keyword>
<evidence type="ECO:0000256" key="1">
    <source>
        <dbReference type="ARBA" id="ARBA00008857"/>
    </source>
</evidence>
<feature type="region of interest" description="Disordered" evidence="4">
    <location>
        <begin position="123"/>
        <end position="142"/>
    </location>
</feature>
<evidence type="ECO:0000256" key="4">
    <source>
        <dbReference type="SAM" id="MobiDB-lite"/>
    </source>
</evidence>
<evidence type="ECO:0000313" key="7">
    <source>
        <dbReference type="Proteomes" id="UP000324853"/>
    </source>
</evidence>
<sequence>MGALHVLTALQVKNAGPGAKLSDGGGLRLDVDPRGGRSWVFRYKSPISGKERYMGLGAAPNSSADAARKSLAEAREAADRVRKLLREGKDPIEHRNELRTAAKVEAAKAISFKDYAEQYITTHEAGWKNPKHRQQWRNSLRD</sequence>
<proteinExistence type="inferred from homology"/>
<dbReference type="Pfam" id="PF13356">
    <property type="entry name" value="Arm-DNA-bind_3"/>
    <property type="match status" value="1"/>
</dbReference>
<dbReference type="Proteomes" id="UP000324853">
    <property type="component" value="Unassembled WGS sequence"/>
</dbReference>
<comment type="similarity">
    <text evidence="1">Belongs to the 'phage' integrase family.</text>
</comment>
<dbReference type="EMBL" id="VSSR01000006">
    <property type="protein sequence ID" value="TYL87731.1"/>
    <property type="molecule type" value="Genomic_DNA"/>
</dbReference>
<feature type="domain" description="Integrase DNA-binding" evidence="5">
    <location>
        <begin position="7"/>
        <end position="97"/>
    </location>
</feature>
<organism evidence="6 7">
    <name type="scientific">Bradyrhizobium cytisi</name>
    <dbReference type="NCBI Taxonomy" id="515489"/>
    <lineage>
        <taxon>Bacteria</taxon>
        <taxon>Pseudomonadati</taxon>
        <taxon>Pseudomonadota</taxon>
        <taxon>Alphaproteobacteria</taxon>
        <taxon>Hyphomicrobiales</taxon>
        <taxon>Nitrobacteraceae</taxon>
        <taxon>Bradyrhizobium</taxon>
    </lineage>
</organism>
<protein>
    <submittedName>
        <fullName evidence="6">DUF4102 domain-containing protein</fullName>
    </submittedName>
</protein>
<keyword evidence="3" id="KW-0238">DNA-binding</keyword>
<dbReference type="InterPro" id="IPR025166">
    <property type="entry name" value="Integrase_DNA_bind_dom"/>
</dbReference>
<gene>
    <name evidence="6" type="ORF">FXB38_02805</name>
</gene>
<dbReference type="InterPro" id="IPR010998">
    <property type="entry name" value="Integrase_recombinase_N"/>
</dbReference>
<dbReference type="PANTHER" id="PTHR30629:SF2">
    <property type="entry name" value="PROPHAGE INTEGRASE INTS-RELATED"/>
    <property type="match status" value="1"/>
</dbReference>
<dbReference type="AlphaFoldDB" id="A0A5S4X0B6"/>
<reference evidence="6 7" key="1">
    <citation type="submission" date="2019-08" db="EMBL/GenBank/DDBJ databases">
        <title>Bradyrhizobium hipponensis sp. nov., a rhizobium isolated from a Lupinus angustifolius root nodule in Tunisia.</title>
        <authorList>
            <person name="Off K."/>
            <person name="Rejili M."/>
            <person name="Mars M."/>
            <person name="Brachmann A."/>
            <person name="Marin M."/>
        </authorList>
    </citation>
    <scope>NUCLEOTIDE SEQUENCE [LARGE SCALE GENOMIC DNA]</scope>
    <source>
        <strain evidence="6 7">CTAW11</strain>
    </source>
</reference>
<dbReference type="OrthoDB" id="9795573at2"/>
<dbReference type="Gene3D" id="3.30.160.390">
    <property type="entry name" value="Integrase, DNA-binding domain"/>
    <property type="match status" value="1"/>
</dbReference>
<keyword evidence="2" id="KW-0229">DNA integration</keyword>
<evidence type="ECO:0000256" key="2">
    <source>
        <dbReference type="ARBA" id="ARBA00022908"/>
    </source>
</evidence>
<dbReference type="Gene3D" id="1.10.150.130">
    <property type="match status" value="1"/>
</dbReference>
<dbReference type="GO" id="GO:0003677">
    <property type="term" value="F:DNA binding"/>
    <property type="evidence" value="ECO:0007669"/>
    <property type="project" value="UniProtKB-KW"/>
</dbReference>